<keyword evidence="10" id="KW-1185">Reference proteome</keyword>
<feature type="repeat" description="ANK" evidence="4">
    <location>
        <begin position="682"/>
        <end position="714"/>
    </location>
</feature>
<keyword evidence="2" id="KW-0677">Repeat</keyword>
<dbReference type="InterPro" id="IPR036770">
    <property type="entry name" value="Ankyrin_rpt-contain_sf"/>
</dbReference>
<feature type="domain" description="TANC1/2-like AAA+ ATPase lid" evidence="7">
    <location>
        <begin position="183"/>
        <end position="265"/>
    </location>
</feature>
<evidence type="ECO:0000256" key="5">
    <source>
        <dbReference type="SAM" id="MobiDB-lite"/>
    </source>
</evidence>
<sequence length="1307" mass="143493">MELAARKQFHCREWLFSRIEEHINADPGEKGRRGFLLSGNAGTGKTTFLAELCSPIASAIVAHHFVSPFQPRTRKLSVFLKSVSSQLKTKFAPLGELPTSANGDVRSIANSWHSALAALPTPPQRHLLVIDGLELSTDIFSVVSNLNLPSWLSVVYSVAKGHKRSREMIKLLDKLLQKVTLDDIRKDPVCKDSQQYILRRLESNQNLRSAVNRDNAEFLSQLHIKASGCFLYLEVVLDGIASGLVGLRQVRDIPGTLSGLWLWLIQLLFAKKDFGKVRSMLEILAAAGSPMNTKTLAEAAKMLKPSTEEADVEKRLGLLKPLIYKDASGWIPIHSSFLAWCQDVKYSTSKFLCDVTKGHLALSTYYAVQCAQMRNSQNSEVKESGNSKYKRLTEQLLDHVRHTKFTEAELTLLLVSVGAEREVVRFMDMLAGNSLQDSECRLTTLATRGEEAQIVQLLDLGFDANGTQKDAEPTLVPLVAAGKFGSKKMVEHLINNGADPLRCEFPAKQNFFQSAAQHGHIEIIEWARTNFKVETLVKLLKAKDVEGRSALRLACWQGELEVVSLLATMSATAGLSLDEVDIEGRSCLFAATYTQTVDVVNCLLENKCDPNLADRESRTPLSIAALQNQPELCKMLLAAGADVNLPDMDGLTALHVACYECHENIVEILLDAKASVDKQDNSGLSVLMSAVITGNESIVKRVLAAGASLSLLDGDCRTVLSLAAQQGHVNLVKMFLEKGLDESHSDNIGWTPLHLVAAENHVKCCEALLEFRTNPDQRDNDGRTPLIVAAMEGHTEIMKSLLDAGADPDIQSYEGFSALRFATLDNQLESLNILVDAMADVDSIDPDGRSILYSCVLDQNEKMAKEILRQGADPESQDMEGRRPIHVAAWQGMTSIVKMLIEHGADPNSIDAEGRTAMQNASWQNHVSVVELLVAKGAAIDQFCHQGATPLCVAAQEGHIETCEALIRLGADPHQPDNCGRTPLRVAEKAGHTALLKILKSVQSQFSPIVPIKPVEHSAFSKSNQAGSSINSGKISQAESSGFVSDQNQEIINSPRNKKKQSVLQKKLNAAQYDMTNRTESECEYNFADEIKSLTLPKSFRRSTMKLNELDTGESTRKPTKTKNNLIKVITEDNSKNSEKSSISLNSSHASKVSNSNLSSSFQNGSINQSANSITSSNCTTPAKSSESGAKMRRSNSMKGRISQLSKRVSKISLNFKADKSTNSDDLSEDVLSFKRCTDKARINLAPAVNPHQLSTNKTPITEKLPAYMIPSGNEAQETMEFECDKRTAARLHVDQMISQSLRRAKR</sequence>
<dbReference type="PANTHER" id="PTHR44207">
    <property type="entry name" value="SURFACE ANTIGEN BSPA-LIKE-RELATED"/>
    <property type="match status" value="1"/>
</dbReference>
<evidence type="ECO:0000259" key="7">
    <source>
        <dbReference type="Pfam" id="PF25520"/>
    </source>
</evidence>
<proteinExistence type="predicted"/>
<accession>A0ABN7SHJ5</accession>
<feature type="repeat" description="ANK" evidence="4">
    <location>
        <begin position="814"/>
        <end position="846"/>
    </location>
</feature>
<evidence type="ECO:0000256" key="1">
    <source>
        <dbReference type="ARBA" id="ARBA00022553"/>
    </source>
</evidence>
<evidence type="ECO:0000256" key="2">
    <source>
        <dbReference type="ARBA" id="ARBA00022737"/>
    </source>
</evidence>
<feature type="repeat" description="ANK" evidence="4">
    <location>
        <begin position="649"/>
        <end position="681"/>
    </location>
</feature>
<dbReference type="InterPro" id="IPR058018">
    <property type="entry name" value="AAA_lid_TANC1/2"/>
</dbReference>
<keyword evidence="1" id="KW-0597">Phosphoprotein</keyword>
<dbReference type="PROSITE" id="PS50297">
    <property type="entry name" value="ANK_REP_REGION"/>
    <property type="match status" value="8"/>
</dbReference>
<feature type="compositionally biased region" description="Basic and acidic residues" evidence="5">
    <location>
        <begin position="1130"/>
        <end position="1139"/>
    </location>
</feature>
<dbReference type="InterPro" id="IPR041664">
    <property type="entry name" value="AAA_16"/>
</dbReference>
<feature type="repeat" description="ANK" evidence="4">
    <location>
        <begin position="781"/>
        <end position="813"/>
    </location>
</feature>
<dbReference type="InterPro" id="IPR027417">
    <property type="entry name" value="P-loop_NTPase"/>
</dbReference>
<dbReference type="SMART" id="SM00248">
    <property type="entry name" value="ANK"/>
    <property type="match status" value="15"/>
</dbReference>
<reference evidence="9 10" key="1">
    <citation type="submission" date="2021-04" db="EMBL/GenBank/DDBJ databases">
        <authorList>
            <person name="Bliznina A."/>
        </authorList>
    </citation>
    <scope>NUCLEOTIDE SEQUENCE [LARGE SCALE GENOMIC DNA]</scope>
</reference>
<evidence type="ECO:0000259" key="6">
    <source>
        <dbReference type="Pfam" id="PF13191"/>
    </source>
</evidence>
<feature type="repeat" description="ANK" evidence="4">
    <location>
        <begin position="715"/>
        <end position="747"/>
    </location>
</feature>
<feature type="repeat" description="ANK" evidence="4">
    <location>
        <begin position="880"/>
        <end position="912"/>
    </location>
</feature>
<dbReference type="Gene3D" id="1.25.40.20">
    <property type="entry name" value="Ankyrin repeat-containing domain"/>
    <property type="match status" value="3"/>
</dbReference>
<dbReference type="Pfam" id="PF25521">
    <property type="entry name" value="WHD_TANC1"/>
    <property type="match status" value="1"/>
</dbReference>
<dbReference type="InterPro" id="IPR058056">
    <property type="entry name" value="WH_TANC1/2"/>
</dbReference>
<dbReference type="InterPro" id="IPR002110">
    <property type="entry name" value="Ankyrin_rpt"/>
</dbReference>
<dbReference type="Proteomes" id="UP001158576">
    <property type="component" value="Chromosome XSR"/>
</dbReference>
<feature type="region of interest" description="Disordered" evidence="5">
    <location>
        <begin position="1107"/>
        <end position="1204"/>
    </location>
</feature>
<dbReference type="PRINTS" id="PR01415">
    <property type="entry name" value="ANKYRIN"/>
</dbReference>
<dbReference type="SUPFAM" id="SSF48403">
    <property type="entry name" value="Ankyrin repeat"/>
    <property type="match status" value="2"/>
</dbReference>
<dbReference type="Pfam" id="PF13191">
    <property type="entry name" value="AAA_16"/>
    <property type="match status" value="1"/>
</dbReference>
<dbReference type="Pfam" id="PF25520">
    <property type="entry name" value="AAA_lid_TANC1"/>
    <property type="match status" value="1"/>
</dbReference>
<dbReference type="Gene3D" id="3.40.50.300">
    <property type="entry name" value="P-loop containing nucleotide triphosphate hydrolases"/>
    <property type="match status" value="1"/>
</dbReference>
<feature type="compositionally biased region" description="Polar residues" evidence="5">
    <location>
        <begin position="1167"/>
        <end position="1188"/>
    </location>
</feature>
<feature type="repeat" description="ANK" evidence="4">
    <location>
        <begin position="946"/>
        <end position="978"/>
    </location>
</feature>
<dbReference type="Pfam" id="PF12796">
    <property type="entry name" value="Ank_2"/>
    <property type="match status" value="4"/>
</dbReference>
<protein>
    <submittedName>
        <fullName evidence="9">Oidioi.mRNA.OKI2018_I69.XSR.g16897.t1.cds</fullName>
    </submittedName>
</protein>
<feature type="repeat" description="ANK" evidence="4">
    <location>
        <begin position="913"/>
        <end position="945"/>
    </location>
</feature>
<name>A0ABN7SHJ5_OIKDI</name>
<feature type="domain" description="TANC1/2-like winged helix" evidence="8">
    <location>
        <begin position="268"/>
        <end position="377"/>
    </location>
</feature>
<dbReference type="PROSITE" id="PS50088">
    <property type="entry name" value="ANK_REPEAT"/>
    <property type="match status" value="10"/>
</dbReference>
<feature type="repeat" description="ANK" evidence="4">
    <location>
        <begin position="616"/>
        <end position="648"/>
    </location>
</feature>
<feature type="compositionally biased region" description="Low complexity" evidence="5">
    <location>
        <begin position="1140"/>
        <end position="1166"/>
    </location>
</feature>
<feature type="region of interest" description="Disordered" evidence="5">
    <location>
        <begin position="1023"/>
        <end position="1042"/>
    </location>
</feature>
<feature type="domain" description="Orc1-like AAA ATPase" evidence="6">
    <location>
        <begin position="8"/>
        <end position="135"/>
    </location>
</feature>
<dbReference type="SUPFAM" id="SSF52540">
    <property type="entry name" value="P-loop containing nucleoside triphosphate hydrolases"/>
    <property type="match status" value="1"/>
</dbReference>
<evidence type="ECO:0000256" key="3">
    <source>
        <dbReference type="ARBA" id="ARBA00023043"/>
    </source>
</evidence>
<evidence type="ECO:0000313" key="9">
    <source>
        <dbReference type="EMBL" id="CAG5100216.1"/>
    </source>
</evidence>
<evidence type="ECO:0000313" key="10">
    <source>
        <dbReference type="Proteomes" id="UP001158576"/>
    </source>
</evidence>
<keyword evidence="3 4" id="KW-0040">ANK repeat</keyword>
<dbReference type="EMBL" id="OU015569">
    <property type="protein sequence ID" value="CAG5100216.1"/>
    <property type="molecule type" value="Genomic_DNA"/>
</dbReference>
<organism evidence="9 10">
    <name type="scientific">Oikopleura dioica</name>
    <name type="common">Tunicate</name>
    <dbReference type="NCBI Taxonomy" id="34765"/>
    <lineage>
        <taxon>Eukaryota</taxon>
        <taxon>Metazoa</taxon>
        <taxon>Chordata</taxon>
        <taxon>Tunicata</taxon>
        <taxon>Appendicularia</taxon>
        <taxon>Copelata</taxon>
        <taxon>Oikopleuridae</taxon>
        <taxon>Oikopleura</taxon>
    </lineage>
</organism>
<feature type="repeat" description="ANK" evidence="4">
    <location>
        <begin position="748"/>
        <end position="780"/>
    </location>
</feature>
<gene>
    <name evidence="9" type="ORF">OKIOD_LOCUS8455</name>
</gene>
<dbReference type="PANTHER" id="PTHR44207:SF2">
    <property type="entry name" value="REPEAT PROTEIN, PUTATIVE-RELATED"/>
    <property type="match status" value="1"/>
</dbReference>
<evidence type="ECO:0000256" key="4">
    <source>
        <dbReference type="PROSITE-ProRule" id="PRU00023"/>
    </source>
</evidence>
<evidence type="ECO:0000259" key="8">
    <source>
        <dbReference type="Pfam" id="PF25521"/>
    </source>
</evidence>